<evidence type="ECO:0000313" key="2">
    <source>
        <dbReference type="Proteomes" id="UP000478052"/>
    </source>
</evidence>
<accession>A0A6G0X021</accession>
<organism evidence="1 2">
    <name type="scientific">Aphis craccivora</name>
    <name type="common">Cowpea aphid</name>
    <dbReference type="NCBI Taxonomy" id="307492"/>
    <lineage>
        <taxon>Eukaryota</taxon>
        <taxon>Metazoa</taxon>
        <taxon>Ecdysozoa</taxon>
        <taxon>Arthropoda</taxon>
        <taxon>Hexapoda</taxon>
        <taxon>Insecta</taxon>
        <taxon>Pterygota</taxon>
        <taxon>Neoptera</taxon>
        <taxon>Paraneoptera</taxon>
        <taxon>Hemiptera</taxon>
        <taxon>Sternorrhyncha</taxon>
        <taxon>Aphidomorpha</taxon>
        <taxon>Aphidoidea</taxon>
        <taxon>Aphididae</taxon>
        <taxon>Aphidini</taxon>
        <taxon>Aphis</taxon>
        <taxon>Aphis</taxon>
    </lineage>
</organism>
<dbReference type="Proteomes" id="UP000478052">
    <property type="component" value="Unassembled WGS sequence"/>
</dbReference>
<keyword evidence="2" id="KW-1185">Reference proteome</keyword>
<sequence length="9" mass="1086">MDERHPMNG</sequence>
<comment type="caution">
    <text evidence="1">The sequence shown here is derived from an EMBL/GenBank/DDBJ whole genome shotgun (WGS) entry which is preliminary data.</text>
</comment>
<dbReference type="EMBL" id="VUJU01008265">
    <property type="protein sequence ID" value="KAF0733226.1"/>
    <property type="molecule type" value="Genomic_DNA"/>
</dbReference>
<reference evidence="1 2" key="1">
    <citation type="submission" date="2019-08" db="EMBL/GenBank/DDBJ databases">
        <title>Whole genome of Aphis craccivora.</title>
        <authorList>
            <person name="Voronova N.V."/>
            <person name="Shulinski R.S."/>
            <person name="Bandarenka Y.V."/>
            <person name="Zhorov D.G."/>
            <person name="Warner D."/>
        </authorList>
    </citation>
    <scope>NUCLEOTIDE SEQUENCE [LARGE SCALE GENOMIC DNA]</scope>
    <source>
        <strain evidence="1">180601</strain>
        <tissue evidence="1">Whole Body</tissue>
    </source>
</reference>
<gene>
    <name evidence="1" type="ORF">FWK35_00019545</name>
</gene>
<protein>
    <submittedName>
        <fullName evidence="1">Uncharacterized protein</fullName>
    </submittedName>
</protein>
<name>A0A6G0X021_APHCR</name>
<evidence type="ECO:0000313" key="1">
    <source>
        <dbReference type="EMBL" id="KAF0733226.1"/>
    </source>
</evidence>
<proteinExistence type="predicted"/>